<dbReference type="Gene3D" id="3.30.590.20">
    <property type="match status" value="1"/>
</dbReference>
<organism evidence="1 2">
    <name type="scientific">Halorubrum saccharovorum</name>
    <dbReference type="NCBI Taxonomy" id="2248"/>
    <lineage>
        <taxon>Archaea</taxon>
        <taxon>Methanobacteriati</taxon>
        <taxon>Methanobacteriota</taxon>
        <taxon>Stenosarchaea group</taxon>
        <taxon>Halobacteria</taxon>
        <taxon>Halobacteriales</taxon>
        <taxon>Haloferacaceae</taxon>
        <taxon>Halorubrum</taxon>
    </lineage>
</organism>
<reference evidence="1 2" key="1">
    <citation type="journal article" date="2015" name="Genome Announc.">
        <title>Draft genome sequence of a Halorubrum H3 strain isolated from the burlinskoye salt lake (Altai Krai, Russia).</title>
        <authorList>
            <person name="Rozanov A.S."/>
            <person name="Bryanskaya A.V."/>
            <person name="Malup T.K."/>
            <person name="Kotenko A.V."/>
            <person name="Peltek S.E."/>
        </authorList>
    </citation>
    <scope>NUCLEOTIDE SEQUENCE [LARGE SCALE GENOMIC DNA]</scope>
    <source>
        <strain evidence="1 2">H3</strain>
    </source>
</reference>
<accession>A0A0F8CKU8</accession>
<evidence type="ECO:0000313" key="2">
    <source>
        <dbReference type="Proteomes" id="UP000053331"/>
    </source>
</evidence>
<dbReference type="PANTHER" id="PTHR36510">
    <property type="entry name" value="GLUTAMATE--CYSTEINE LIGASE 2-RELATED"/>
    <property type="match status" value="1"/>
</dbReference>
<dbReference type="SUPFAM" id="SSF55931">
    <property type="entry name" value="Glutamine synthetase/guanido kinase"/>
    <property type="match status" value="1"/>
</dbReference>
<dbReference type="InterPro" id="IPR050141">
    <property type="entry name" value="GCL_type2/YbdK_subfam"/>
</dbReference>
<keyword evidence="2" id="KW-1185">Reference proteome</keyword>
<sequence>MYTLSVGIELELWVVDETGRLCDGTEITQAHQRIEPEFIDPLIEVKTEPHTSERSLRRELQSILQTAILAAEGASKRLVPLGTPLTTSDAAPNCERGRVFETIYGSGVESAKNCAGAHIHFGQDEIVDQLNLLTALDPALALVSSSSYYAGTHGANSSRALAYRTDCGDDFRCYMDLCEYEDSLADWRDRVDEKYRLFKRLAADKGVSPDTVEELFAPEDTVLNPVRLRECQPTVEWRAPDATLPSQILQLATDVENLVSRTRTTSVEFGEPAIGEDRIRVPEFERLRDLSWQAIESGLDSAEVGSYLRELGFDTSAYEPLSSKLHGPYQLSNSEARTRRLQQAGRLQADVQNLTTEESKYTMFPA</sequence>
<comment type="caution">
    <text evidence="1">The sequence shown here is derived from an EMBL/GenBank/DDBJ whole genome shotgun (WGS) entry which is preliminary data.</text>
</comment>
<name>A0A0F8CKU8_9EURY</name>
<protein>
    <submittedName>
        <fullName evidence="1">Glutamate--cysteine ligase</fullName>
    </submittedName>
</protein>
<gene>
    <name evidence="1" type="ORF">FK85_27870</name>
</gene>
<keyword evidence="1" id="KW-0436">Ligase</keyword>
<dbReference type="EMBL" id="JNFH02000041">
    <property type="protein sequence ID" value="KKF39522.1"/>
    <property type="molecule type" value="Genomic_DNA"/>
</dbReference>
<dbReference type="Proteomes" id="UP000053331">
    <property type="component" value="Unassembled WGS sequence"/>
</dbReference>
<dbReference type="GO" id="GO:0004357">
    <property type="term" value="F:glutamate-cysteine ligase activity"/>
    <property type="evidence" value="ECO:0007669"/>
    <property type="project" value="InterPro"/>
</dbReference>
<evidence type="ECO:0000313" key="1">
    <source>
        <dbReference type="EMBL" id="KKF39522.1"/>
    </source>
</evidence>
<dbReference type="PANTHER" id="PTHR36510:SF1">
    <property type="entry name" value="GLUTAMATE--CYSTEINE LIGASE 2-RELATED"/>
    <property type="match status" value="1"/>
</dbReference>
<dbReference type="GO" id="GO:0042398">
    <property type="term" value="P:modified amino acid biosynthetic process"/>
    <property type="evidence" value="ECO:0007669"/>
    <property type="project" value="InterPro"/>
</dbReference>
<dbReference type="InterPro" id="IPR014746">
    <property type="entry name" value="Gln_synth/guanido_kin_cat_dom"/>
</dbReference>
<proteinExistence type="predicted"/>
<dbReference type="RefSeq" id="WP_050025297.1">
    <property type="nucleotide sequence ID" value="NZ_JNFH02000041.1"/>
</dbReference>
<dbReference type="AlphaFoldDB" id="A0A0F8CKU8"/>
<dbReference type="OrthoDB" id="156252at2157"/>